<keyword evidence="2" id="KW-1185">Reference proteome</keyword>
<dbReference type="GeneID" id="30201429"/>
<reference evidence="1 2" key="1">
    <citation type="journal article" date="2016" name="Proc. Natl. Acad. Sci. U.S.A.">
        <title>Comparative genomics of biotechnologically important yeasts.</title>
        <authorList>
            <person name="Riley R."/>
            <person name="Haridas S."/>
            <person name="Wolfe K.H."/>
            <person name="Lopes M.R."/>
            <person name="Hittinger C.T."/>
            <person name="Goeker M."/>
            <person name="Salamov A.A."/>
            <person name="Wisecaver J.H."/>
            <person name="Long T.M."/>
            <person name="Calvey C.H."/>
            <person name="Aerts A.L."/>
            <person name="Barry K.W."/>
            <person name="Choi C."/>
            <person name="Clum A."/>
            <person name="Coughlan A.Y."/>
            <person name="Deshpande S."/>
            <person name="Douglass A.P."/>
            <person name="Hanson S.J."/>
            <person name="Klenk H.-P."/>
            <person name="LaButti K.M."/>
            <person name="Lapidus A."/>
            <person name="Lindquist E.A."/>
            <person name="Lipzen A.M."/>
            <person name="Meier-Kolthoff J.P."/>
            <person name="Ohm R.A."/>
            <person name="Otillar R.P."/>
            <person name="Pangilinan J.L."/>
            <person name="Peng Y."/>
            <person name="Rokas A."/>
            <person name="Rosa C.A."/>
            <person name="Scheuner C."/>
            <person name="Sibirny A.A."/>
            <person name="Slot J.C."/>
            <person name="Stielow J.B."/>
            <person name="Sun H."/>
            <person name="Kurtzman C.P."/>
            <person name="Blackwell M."/>
            <person name="Grigoriev I.V."/>
            <person name="Jeffries T.W."/>
        </authorList>
    </citation>
    <scope>NUCLEOTIDE SEQUENCE [LARGE SCALE GENOMIC DNA]</scope>
    <source>
        <strain evidence="2">ATCC 58044 / CBS 1984 / NCYC 433 / NRRL Y-366-8</strain>
    </source>
</reference>
<organism evidence="1 2">
    <name type="scientific">Wickerhamomyces anomalus (strain ATCC 58044 / CBS 1984 / NCYC 433 / NRRL Y-366-8)</name>
    <name type="common">Yeast</name>
    <name type="synonym">Hansenula anomala</name>
    <dbReference type="NCBI Taxonomy" id="683960"/>
    <lineage>
        <taxon>Eukaryota</taxon>
        <taxon>Fungi</taxon>
        <taxon>Dikarya</taxon>
        <taxon>Ascomycota</taxon>
        <taxon>Saccharomycotina</taxon>
        <taxon>Saccharomycetes</taxon>
        <taxon>Phaffomycetales</taxon>
        <taxon>Wickerhamomycetaceae</taxon>
        <taxon>Wickerhamomyces</taxon>
    </lineage>
</organism>
<proteinExistence type="predicted"/>
<accession>A0A1E3P3J1</accession>
<dbReference type="RefSeq" id="XP_019038654.1">
    <property type="nucleotide sequence ID" value="XM_019184183.1"/>
</dbReference>
<dbReference type="EMBL" id="KV454211">
    <property type="protein sequence ID" value="ODQ59447.1"/>
    <property type="molecule type" value="Genomic_DNA"/>
</dbReference>
<dbReference type="OrthoDB" id="284718at2759"/>
<evidence type="ECO:0000313" key="2">
    <source>
        <dbReference type="Proteomes" id="UP000094112"/>
    </source>
</evidence>
<dbReference type="AlphaFoldDB" id="A0A1E3P3J1"/>
<dbReference type="STRING" id="683960.A0A1E3P3J1"/>
<evidence type="ECO:0000313" key="1">
    <source>
        <dbReference type="EMBL" id="ODQ59447.1"/>
    </source>
</evidence>
<dbReference type="Proteomes" id="UP000094112">
    <property type="component" value="Unassembled WGS sequence"/>
</dbReference>
<dbReference type="PANTHER" id="PTHR28038">
    <property type="entry name" value="ADL329WP"/>
    <property type="match status" value="1"/>
</dbReference>
<name>A0A1E3P3J1_WICAA</name>
<sequence>MAPSVKSKDLVVPYVHVAPAPEADSSAVISQSMPMAAMFMKNKLLSWITLMTAVQAILNSNGQGAQESGQSPLLRVLMAVVSLGVCYMELVVPGATSGAGYKKKGAEQIAESISSTIAAAVETATKK</sequence>
<protein>
    <submittedName>
        <fullName evidence="1">Uncharacterized protein</fullName>
    </submittedName>
</protein>
<dbReference type="PANTHER" id="PTHR28038:SF1">
    <property type="entry name" value="ADL329WP"/>
    <property type="match status" value="1"/>
</dbReference>
<gene>
    <name evidence="1" type="ORF">WICANDRAFT_69790</name>
</gene>